<comment type="similarity">
    <text evidence="3">Belongs to the FGGY kinase family.</text>
</comment>
<dbReference type="Gene3D" id="3.30.420.40">
    <property type="match status" value="2"/>
</dbReference>
<dbReference type="PANTHER" id="PTHR43095">
    <property type="entry name" value="SUGAR KINASE"/>
    <property type="match status" value="1"/>
</dbReference>
<dbReference type="GO" id="GO:0016301">
    <property type="term" value="F:kinase activity"/>
    <property type="evidence" value="ECO:0007669"/>
    <property type="project" value="UniProtKB-KW"/>
</dbReference>
<dbReference type="InterPro" id="IPR018485">
    <property type="entry name" value="FGGY_C"/>
</dbReference>
<keyword evidence="2 3" id="KW-0418">Kinase</keyword>
<feature type="domain" description="Carbohydrate kinase FGGY N-terminal" evidence="4">
    <location>
        <begin position="3"/>
        <end position="245"/>
    </location>
</feature>
<sequence length="505" mass="55046">MVVLAVDVGTSTLKAAVADLEKGLLATYSEEVPIERPELGAAEHNPRVLWEAFQRVVRGVLAQLGGGLEVEALALSGYLFGLIPLSRRGVPLSGVMTWLDRRPARVVPRLLELVEPRELYERTGCPPLYIYQLAKLLWMKTEKPELYDSAHLLLDAKGFILLNLTGEAAMDLSSASGSQLLHSRRLRWDYELLESLGLDPSKLPPLRNSTEVVGELSHSAAEKLQLPSRTPVVAGVFDGAAVVVGEGALESGVASSHLSTSTMLRVVSNEPTVDSSDEMRFQTYYLFDGMWLPGGAVNSGGVVLRWLRDNMGQLEKIVGGSAGLSPYELLSREAERAPPGSEGLLFLPYISGERFPSFGNQASGVLFGLKEHHTRAHVVRALMEGVALNLKIVGEALRENGLSFGEVRITGGGARSRLWLQIIADVLEVPVKAAVGGDAALWGTSLIAWKSLGVVSDIRRAAEERFKPEAIVHPDSRNVEVYRESYRRFKRLLEAVKPLFIESSA</sequence>
<dbReference type="PANTHER" id="PTHR43095:SF2">
    <property type="entry name" value="GLUCONOKINASE"/>
    <property type="match status" value="1"/>
</dbReference>
<evidence type="ECO:0000256" key="3">
    <source>
        <dbReference type="RuleBase" id="RU003733"/>
    </source>
</evidence>
<dbReference type="PROSITE" id="PS00445">
    <property type="entry name" value="FGGY_KINASES_2"/>
    <property type="match status" value="1"/>
</dbReference>
<evidence type="ECO:0000256" key="1">
    <source>
        <dbReference type="ARBA" id="ARBA00022679"/>
    </source>
</evidence>
<evidence type="ECO:0008006" key="7">
    <source>
        <dbReference type="Google" id="ProtNLM"/>
    </source>
</evidence>
<name>A0A7J3X5I1_THEPE</name>
<dbReference type="InterPro" id="IPR050406">
    <property type="entry name" value="FGGY_Carb_Kinase"/>
</dbReference>
<feature type="domain" description="Carbohydrate kinase FGGY C-terminal" evidence="5">
    <location>
        <begin position="260"/>
        <end position="448"/>
    </location>
</feature>
<protein>
    <recommendedName>
        <fullName evidence="7">Carbohydrate kinase, FGGY</fullName>
    </recommendedName>
</protein>
<evidence type="ECO:0000259" key="4">
    <source>
        <dbReference type="Pfam" id="PF00370"/>
    </source>
</evidence>
<organism evidence="6">
    <name type="scientific">Thermofilum pendens</name>
    <dbReference type="NCBI Taxonomy" id="2269"/>
    <lineage>
        <taxon>Archaea</taxon>
        <taxon>Thermoproteota</taxon>
        <taxon>Thermoprotei</taxon>
        <taxon>Thermofilales</taxon>
        <taxon>Thermofilaceae</taxon>
        <taxon>Thermofilum</taxon>
    </lineage>
</organism>
<accession>A0A7J3X5I1</accession>
<evidence type="ECO:0000313" key="6">
    <source>
        <dbReference type="EMBL" id="HHP04372.1"/>
    </source>
</evidence>
<dbReference type="InterPro" id="IPR000577">
    <property type="entry name" value="Carb_kinase_FGGY"/>
</dbReference>
<dbReference type="InterPro" id="IPR043129">
    <property type="entry name" value="ATPase_NBD"/>
</dbReference>
<dbReference type="PIRSF" id="PIRSF000538">
    <property type="entry name" value="GlpK"/>
    <property type="match status" value="1"/>
</dbReference>
<proteinExistence type="inferred from homology"/>
<dbReference type="CDD" id="cd07770">
    <property type="entry name" value="ASKHA_NBD_FGGY_GntK"/>
    <property type="match status" value="1"/>
</dbReference>
<reference evidence="6" key="1">
    <citation type="journal article" date="2020" name="mSystems">
        <title>Genome- and Community-Level Interaction Insights into Carbon Utilization and Element Cycling Functions of Hydrothermarchaeota in Hydrothermal Sediment.</title>
        <authorList>
            <person name="Zhou Z."/>
            <person name="Liu Y."/>
            <person name="Xu W."/>
            <person name="Pan J."/>
            <person name="Luo Z.H."/>
            <person name="Li M."/>
        </authorList>
    </citation>
    <scope>NUCLEOTIDE SEQUENCE [LARGE SCALE GENOMIC DNA]</scope>
    <source>
        <strain evidence="6">SpSt-1125</strain>
    </source>
</reference>
<evidence type="ECO:0000259" key="5">
    <source>
        <dbReference type="Pfam" id="PF02782"/>
    </source>
</evidence>
<dbReference type="InterPro" id="IPR018484">
    <property type="entry name" value="FGGY_N"/>
</dbReference>
<dbReference type="InterPro" id="IPR018483">
    <property type="entry name" value="Carb_kinase_FGGY_CS"/>
</dbReference>
<dbReference type="SUPFAM" id="SSF53067">
    <property type="entry name" value="Actin-like ATPase domain"/>
    <property type="match status" value="2"/>
</dbReference>
<comment type="caution">
    <text evidence="6">The sequence shown here is derived from an EMBL/GenBank/DDBJ whole genome shotgun (WGS) entry which is preliminary data.</text>
</comment>
<dbReference type="EMBL" id="DRZM01000043">
    <property type="protein sequence ID" value="HHP04372.1"/>
    <property type="molecule type" value="Genomic_DNA"/>
</dbReference>
<dbReference type="Pfam" id="PF02782">
    <property type="entry name" value="FGGY_C"/>
    <property type="match status" value="1"/>
</dbReference>
<evidence type="ECO:0000256" key="2">
    <source>
        <dbReference type="ARBA" id="ARBA00022777"/>
    </source>
</evidence>
<dbReference type="GO" id="GO:0016773">
    <property type="term" value="F:phosphotransferase activity, alcohol group as acceptor"/>
    <property type="evidence" value="ECO:0007669"/>
    <property type="project" value="InterPro"/>
</dbReference>
<dbReference type="GO" id="GO:0005975">
    <property type="term" value="P:carbohydrate metabolic process"/>
    <property type="evidence" value="ECO:0007669"/>
    <property type="project" value="InterPro"/>
</dbReference>
<dbReference type="AlphaFoldDB" id="A0A7J3X5I1"/>
<gene>
    <name evidence="6" type="ORF">ENM88_01305</name>
</gene>
<dbReference type="Pfam" id="PF00370">
    <property type="entry name" value="FGGY_N"/>
    <property type="match status" value="1"/>
</dbReference>
<keyword evidence="1 3" id="KW-0808">Transferase</keyword>